<dbReference type="HOGENOM" id="CLU_071415_2_2_6"/>
<dbReference type="FunFam" id="3.40.50.2300:FF:000113">
    <property type="entry name" value="Low molecular weight protein-tyrosine-phosphatase"/>
    <property type="match status" value="1"/>
</dbReference>
<dbReference type="STRING" id="765911.Thivi_2195"/>
<keyword evidence="4" id="KW-0904">Protein phosphatase</keyword>
<dbReference type="Proteomes" id="UP000006062">
    <property type="component" value="Chromosome"/>
</dbReference>
<dbReference type="InterPro" id="IPR036196">
    <property type="entry name" value="Ptyr_pPase_sf"/>
</dbReference>
<dbReference type="eggNOG" id="COG0394">
    <property type="taxonomic scope" value="Bacteria"/>
</dbReference>
<sequence length="163" mass="18420">MMSKTAKVKVLFVCMGNICRSPTAHGVFRQMVMDEGLSHLVEIDSAGTHAYHLSEPPDRRARETALGRGVDIGDLRARRAVAEDFLYFDYILAMDQDNYLNLNEICPPGMADKLKLFMDFAPELQVRDVPDPYYGGQRGFERVFDLLESASRGLLADLKTRFL</sequence>
<comment type="similarity">
    <text evidence="1">Belongs to the low molecular weight phosphotyrosine protein phosphatase family.</text>
</comment>
<reference evidence="7 8" key="1">
    <citation type="submission" date="2012-06" db="EMBL/GenBank/DDBJ databases">
        <title>Complete sequence of Thiocystis violascens DSM 198.</title>
        <authorList>
            <consortium name="US DOE Joint Genome Institute"/>
            <person name="Lucas S."/>
            <person name="Han J."/>
            <person name="Lapidus A."/>
            <person name="Cheng J.-F."/>
            <person name="Goodwin L."/>
            <person name="Pitluck S."/>
            <person name="Peters L."/>
            <person name="Ovchinnikova G."/>
            <person name="Teshima H."/>
            <person name="Detter J.C."/>
            <person name="Han C."/>
            <person name="Tapia R."/>
            <person name="Land M."/>
            <person name="Hauser L."/>
            <person name="Kyrpides N."/>
            <person name="Ivanova N."/>
            <person name="Pagani I."/>
            <person name="Vogl K."/>
            <person name="Liu Z."/>
            <person name="Frigaard N.-U."/>
            <person name="Bryant D."/>
            <person name="Woyke T."/>
        </authorList>
    </citation>
    <scope>NUCLEOTIDE SEQUENCE [LARGE SCALE GENOMIC DNA]</scope>
    <source>
        <strain evidence="8">ATCC 17096 / DSM 198 / 6111</strain>
    </source>
</reference>
<evidence type="ECO:0000256" key="3">
    <source>
        <dbReference type="ARBA" id="ARBA00022801"/>
    </source>
</evidence>
<evidence type="ECO:0000256" key="2">
    <source>
        <dbReference type="ARBA" id="ARBA00013064"/>
    </source>
</evidence>
<dbReference type="AlphaFoldDB" id="I3YAX7"/>
<gene>
    <name evidence="7" type="ordered locus">Thivi_2195</name>
</gene>
<dbReference type="PANTHER" id="PTHR11717">
    <property type="entry name" value="LOW MOLECULAR WEIGHT PROTEIN TYROSINE PHOSPHATASE"/>
    <property type="match status" value="1"/>
</dbReference>
<accession>I3YAX7</accession>
<dbReference type="PRINTS" id="PR00719">
    <property type="entry name" value="LMWPTPASE"/>
</dbReference>
<dbReference type="GO" id="GO:0004725">
    <property type="term" value="F:protein tyrosine phosphatase activity"/>
    <property type="evidence" value="ECO:0007669"/>
    <property type="project" value="UniProtKB-EC"/>
</dbReference>
<dbReference type="Gene3D" id="3.40.50.2300">
    <property type="match status" value="1"/>
</dbReference>
<keyword evidence="8" id="KW-1185">Reference proteome</keyword>
<dbReference type="Pfam" id="PF01451">
    <property type="entry name" value="LMWPc"/>
    <property type="match status" value="1"/>
</dbReference>
<dbReference type="SUPFAM" id="SSF52788">
    <property type="entry name" value="Phosphotyrosine protein phosphatases I"/>
    <property type="match status" value="1"/>
</dbReference>
<dbReference type="EC" id="3.1.3.48" evidence="2"/>
<dbReference type="CDD" id="cd16343">
    <property type="entry name" value="LMWPTP"/>
    <property type="match status" value="1"/>
</dbReference>
<evidence type="ECO:0000256" key="5">
    <source>
        <dbReference type="PIRSR" id="PIRSR617867-1"/>
    </source>
</evidence>
<dbReference type="InterPro" id="IPR023485">
    <property type="entry name" value="Ptyr_pPase"/>
</dbReference>
<dbReference type="SMART" id="SM00226">
    <property type="entry name" value="LMWPc"/>
    <property type="match status" value="1"/>
</dbReference>
<protein>
    <recommendedName>
        <fullName evidence="2">protein-tyrosine-phosphatase</fullName>
        <ecNumber evidence="2">3.1.3.48</ecNumber>
    </recommendedName>
</protein>
<evidence type="ECO:0000259" key="6">
    <source>
        <dbReference type="SMART" id="SM00226"/>
    </source>
</evidence>
<dbReference type="InterPro" id="IPR017867">
    <property type="entry name" value="Tyr_phospatase_low_mol_wt"/>
</dbReference>
<dbReference type="KEGG" id="tvi:Thivi_2195"/>
<dbReference type="InterPro" id="IPR050438">
    <property type="entry name" value="LMW_PTPase"/>
</dbReference>
<proteinExistence type="inferred from homology"/>
<feature type="active site" description="Proton donor" evidence="5">
    <location>
        <position position="131"/>
    </location>
</feature>
<evidence type="ECO:0000313" key="8">
    <source>
        <dbReference type="Proteomes" id="UP000006062"/>
    </source>
</evidence>
<name>I3YAX7_THIV6</name>
<dbReference type="PANTHER" id="PTHR11717:SF7">
    <property type="entry name" value="LOW MOLECULAR WEIGHT PHOSPHOTYROSINE PROTEIN PHOSPHATASE"/>
    <property type="match status" value="1"/>
</dbReference>
<evidence type="ECO:0000256" key="1">
    <source>
        <dbReference type="ARBA" id="ARBA00011063"/>
    </source>
</evidence>
<feature type="domain" description="Phosphotyrosine protein phosphatase I" evidence="6">
    <location>
        <begin position="8"/>
        <end position="157"/>
    </location>
</feature>
<evidence type="ECO:0000256" key="4">
    <source>
        <dbReference type="ARBA" id="ARBA00022912"/>
    </source>
</evidence>
<evidence type="ECO:0000313" key="7">
    <source>
        <dbReference type="EMBL" id="AFL74145.1"/>
    </source>
</evidence>
<feature type="active site" description="Nucleophile" evidence="5">
    <location>
        <position position="14"/>
    </location>
</feature>
<dbReference type="EMBL" id="CP003154">
    <property type="protein sequence ID" value="AFL74145.1"/>
    <property type="molecule type" value="Genomic_DNA"/>
</dbReference>
<feature type="active site" evidence="5">
    <location>
        <position position="20"/>
    </location>
</feature>
<keyword evidence="3" id="KW-0378">Hydrolase</keyword>
<organism evidence="7 8">
    <name type="scientific">Thiocystis violascens (strain ATCC 17096 / DSM 198 / 6111)</name>
    <name type="common">Chromatium violascens</name>
    <dbReference type="NCBI Taxonomy" id="765911"/>
    <lineage>
        <taxon>Bacteria</taxon>
        <taxon>Pseudomonadati</taxon>
        <taxon>Pseudomonadota</taxon>
        <taxon>Gammaproteobacteria</taxon>
        <taxon>Chromatiales</taxon>
        <taxon>Chromatiaceae</taxon>
        <taxon>Thiocystis</taxon>
    </lineage>
</organism>